<sequence length="118" mass="12491">GGRSRYLAVGLGGEPEEGTTPRRRHRGGSDSGDDVRRPERRRHDSSDEDDGGSDSVDAATSSGHGSGLKNAGNFAAAERKLRERQRRELEKHNAKNVGRGGEAGAVERGCEAEGARGP</sequence>
<keyword evidence="3" id="KW-1185">Reference proteome</keyword>
<organism evidence="2 3">
    <name type="scientific">Thalassiosira oceanica</name>
    <name type="common">Marine diatom</name>
    <dbReference type="NCBI Taxonomy" id="159749"/>
    <lineage>
        <taxon>Eukaryota</taxon>
        <taxon>Sar</taxon>
        <taxon>Stramenopiles</taxon>
        <taxon>Ochrophyta</taxon>
        <taxon>Bacillariophyta</taxon>
        <taxon>Coscinodiscophyceae</taxon>
        <taxon>Thalassiosirophycidae</taxon>
        <taxon>Thalassiosirales</taxon>
        <taxon>Thalassiosiraceae</taxon>
        <taxon>Thalassiosira</taxon>
    </lineage>
</organism>
<feature type="region of interest" description="Disordered" evidence="1">
    <location>
        <begin position="1"/>
        <end position="118"/>
    </location>
</feature>
<dbReference type="AlphaFoldDB" id="K0TBC3"/>
<evidence type="ECO:0000313" key="3">
    <source>
        <dbReference type="Proteomes" id="UP000266841"/>
    </source>
</evidence>
<evidence type="ECO:0000313" key="2">
    <source>
        <dbReference type="EMBL" id="EJK67762.1"/>
    </source>
</evidence>
<dbReference type="EMBL" id="AGNL01012661">
    <property type="protein sequence ID" value="EJK67762.1"/>
    <property type="molecule type" value="Genomic_DNA"/>
</dbReference>
<comment type="caution">
    <text evidence="2">The sequence shown here is derived from an EMBL/GenBank/DDBJ whole genome shotgun (WGS) entry which is preliminary data.</text>
</comment>
<feature type="non-terminal residue" evidence="2">
    <location>
        <position position="1"/>
    </location>
</feature>
<evidence type="ECO:0000256" key="1">
    <source>
        <dbReference type="SAM" id="MobiDB-lite"/>
    </source>
</evidence>
<name>K0TBC3_THAOC</name>
<feature type="compositionally biased region" description="Basic and acidic residues" evidence="1">
    <location>
        <begin position="108"/>
        <end position="118"/>
    </location>
</feature>
<dbReference type="Proteomes" id="UP000266841">
    <property type="component" value="Unassembled WGS sequence"/>
</dbReference>
<protein>
    <submittedName>
        <fullName evidence="2">Uncharacterized protein</fullName>
    </submittedName>
</protein>
<gene>
    <name evidence="2" type="ORF">THAOC_11167</name>
</gene>
<feature type="compositionally biased region" description="Basic and acidic residues" evidence="1">
    <location>
        <begin position="77"/>
        <end position="93"/>
    </location>
</feature>
<reference evidence="2 3" key="1">
    <citation type="journal article" date="2012" name="Genome Biol.">
        <title>Genome and low-iron response of an oceanic diatom adapted to chronic iron limitation.</title>
        <authorList>
            <person name="Lommer M."/>
            <person name="Specht M."/>
            <person name="Roy A.S."/>
            <person name="Kraemer L."/>
            <person name="Andreson R."/>
            <person name="Gutowska M.A."/>
            <person name="Wolf J."/>
            <person name="Bergner S.V."/>
            <person name="Schilhabel M.B."/>
            <person name="Klostermeier U.C."/>
            <person name="Beiko R.G."/>
            <person name="Rosenstiel P."/>
            <person name="Hippler M."/>
            <person name="Laroche J."/>
        </authorList>
    </citation>
    <scope>NUCLEOTIDE SEQUENCE [LARGE SCALE GENOMIC DNA]</scope>
    <source>
        <strain evidence="2 3">CCMP1005</strain>
    </source>
</reference>
<feature type="compositionally biased region" description="Basic and acidic residues" evidence="1">
    <location>
        <begin position="33"/>
        <end position="45"/>
    </location>
</feature>
<proteinExistence type="predicted"/>
<accession>K0TBC3</accession>